<dbReference type="GO" id="GO:0005615">
    <property type="term" value="C:extracellular space"/>
    <property type="evidence" value="ECO:0007669"/>
    <property type="project" value="UniProtKB-ARBA"/>
</dbReference>
<evidence type="ECO:0000256" key="5">
    <source>
        <dbReference type="ARBA" id="ARBA00022729"/>
    </source>
</evidence>
<evidence type="ECO:0000256" key="3">
    <source>
        <dbReference type="ARBA" id="ARBA00022679"/>
    </source>
</evidence>
<keyword evidence="8" id="KW-1015">Disulfide bond</keyword>
<evidence type="ECO:0000256" key="7">
    <source>
        <dbReference type="ARBA" id="ARBA00023027"/>
    </source>
</evidence>
<keyword evidence="5 10" id="KW-0732">Signal</keyword>
<feature type="chain" id="PRO_5027139125" description="NAD(P)(+)--arginine ADP-ribosyltransferase" evidence="10">
    <location>
        <begin position="17"/>
        <end position="251"/>
    </location>
</feature>
<proteinExistence type="inferred from homology"/>
<sequence length="251" mass="28302">MELLVLVLLAVPSATGIKELALDMAPDAFDDQYWGCRDEMLKVLPKLNRSEFTTNRVYARAWAEAAAGWRRSRGSRLRPDQGIALRALTLHTELYEQFNRAVPRAGRSPQEYRDRFDFKVLHFLLTTALEDLRDAPTHPRCLHVYRGVDCVRFTAQPGDVVRFGHFTSSSLNKTVAEGFGTDTLFELDTCHGAKIQEFSDHPEQEEVLIPPFETFSVTSVTQQGDKPHILLRSLGVHSKYNCVRPSGDSPG</sequence>
<organism evidence="11 12">
    <name type="scientific">Lepidothrix coronata</name>
    <name type="common">blue-crowned manakin</name>
    <dbReference type="NCBI Taxonomy" id="321398"/>
    <lineage>
        <taxon>Eukaryota</taxon>
        <taxon>Metazoa</taxon>
        <taxon>Chordata</taxon>
        <taxon>Craniata</taxon>
        <taxon>Vertebrata</taxon>
        <taxon>Euteleostomi</taxon>
        <taxon>Archelosauria</taxon>
        <taxon>Archosauria</taxon>
        <taxon>Dinosauria</taxon>
        <taxon>Saurischia</taxon>
        <taxon>Theropoda</taxon>
        <taxon>Coelurosauria</taxon>
        <taxon>Aves</taxon>
        <taxon>Neognathae</taxon>
        <taxon>Neoaves</taxon>
        <taxon>Telluraves</taxon>
        <taxon>Australaves</taxon>
        <taxon>Passeriformes</taxon>
        <taxon>Pipridae</taxon>
        <taxon>Lepidothrix</taxon>
    </lineage>
</organism>
<keyword evidence="4" id="KW-0548">Nucleotidyltransferase</keyword>
<dbReference type="InterPro" id="IPR050999">
    <property type="entry name" value="ADP-ribosyltransferase_ARG"/>
</dbReference>
<keyword evidence="2 10" id="KW-0328">Glycosyltransferase</keyword>
<feature type="signal peptide" evidence="10">
    <location>
        <begin position="1"/>
        <end position="16"/>
    </location>
</feature>
<dbReference type="GO" id="GO:0016779">
    <property type="term" value="F:nucleotidyltransferase activity"/>
    <property type="evidence" value="ECO:0007669"/>
    <property type="project" value="UniProtKB-KW"/>
</dbReference>
<dbReference type="PROSITE" id="PS51996">
    <property type="entry name" value="TR_MART"/>
    <property type="match status" value="1"/>
</dbReference>
<feature type="non-terminal residue" evidence="12">
    <location>
        <position position="251"/>
    </location>
</feature>
<keyword evidence="3 10" id="KW-0808">Transferase</keyword>
<dbReference type="PANTHER" id="PTHR10339:SF19">
    <property type="entry name" value="GPI-LINKED NAD(P)(+)--ARGININE ADP-RIBOSYLTRANSFERASE 1"/>
    <property type="match status" value="1"/>
</dbReference>
<dbReference type="GO" id="GO:0046677">
    <property type="term" value="P:response to antibiotic"/>
    <property type="evidence" value="ECO:0007669"/>
    <property type="project" value="UniProtKB-ARBA"/>
</dbReference>
<evidence type="ECO:0000256" key="4">
    <source>
        <dbReference type="ARBA" id="ARBA00022695"/>
    </source>
</evidence>
<keyword evidence="11" id="KW-1185">Reference proteome</keyword>
<gene>
    <name evidence="12" type="primary">LOC108510458</name>
</gene>
<evidence type="ECO:0000256" key="10">
    <source>
        <dbReference type="RuleBase" id="RU361228"/>
    </source>
</evidence>
<evidence type="ECO:0000256" key="2">
    <source>
        <dbReference type="ARBA" id="ARBA00022676"/>
    </source>
</evidence>
<evidence type="ECO:0000256" key="6">
    <source>
        <dbReference type="ARBA" id="ARBA00022857"/>
    </source>
</evidence>
<dbReference type="GO" id="GO:0003950">
    <property type="term" value="F:NAD+ poly-ADP-ribosyltransferase activity"/>
    <property type="evidence" value="ECO:0007669"/>
    <property type="project" value="TreeGrafter"/>
</dbReference>
<dbReference type="Pfam" id="PF01129">
    <property type="entry name" value="ART"/>
    <property type="match status" value="1"/>
</dbReference>
<evidence type="ECO:0000256" key="8">
    <source>
        <dbReference type="ARBA" id="ARBA00023157"/>
    </source>
</evidence>
<accession>A0A6J0JBU2</accession>
<dbReference type="OrthoDB" id="423533at2759"/>
<dbReference type="SUPFAM" id="SSF56399">
    <property type="entry name" value="ADP-ribosylation"/>
    <property type="match status" value="1"/>
</dbReference>
<evidence type="ECO:0000313" key="11">
    <source>
        <dbReference type="Proteomes" id="UP000504624"/>
    </source>
</evidence>
<evidence type="ECO:0000313" key="12">
    <source>
        <dbReference type="RefSeq" id="XP_017695624.1"/>
    </source>
</evidence>
<dbReference type="GO" id="GO:0106274">
    <property type="term" value="F:NAD+-protein-arginine ADP-ribosyltransferase activity"/>
    <property type="evidence" value="ECO:0007669"/>
    <property type="project" value="UniProtKB-EC"/>
</dbReference>
<evidence type="ECO:0000256" key="9">
    <source>
        <dbReference type="ARBA" id="ARBA00047597"/>
    </source>
</evidence>
<dbReference type="EC" id="2.4.2.31" evidence="10"/>
<reference evidence="12" key="1">
    <citation type="submission" date="2025-08" db="UniProtKB">
        <authorList>
            <consortium name="RefSeq"/>
        </authorList>
    </citation>
    <scope>IDENTIFICATION</scope>
</reference>
<keyword evidence="6 10" id="KW-0521">NADP</keyword>
<dbReference type="Gene3D" id="3.90.176.10">
    <property type="entry name" value="Toxin ADP-ribosyltransferase, Chain A, domain 1"/>
    <property type="match status" value="1"/>
</dbReference>
<comment type="catalytic activity">
    <reaction evidence="9 10">
        <text>L-arginyl-[protein] + NAD(+) = N(omega)-(ADP-D-ribosyl)-L-arginyl-[protein] + nicotinamide + H(+)</text>
        <dbReference type="Rhea" id="RHEA:19149"/>
        <dbReference type="Rhea" id="RHEA-COMP:10532"/>
        <dbReference type="Rhea" id="RHEA-COMP:15087"/>
        <dbReference type="ChEBI" id="CHEBI:15378"/>
        <dbReference type="ChEBI" id="CHEBI:17154"/>
        <dbReference type="ChEBI" id="CHEBI:29965"/>
        <dbReference type="ChEBI" id="CHEBI:57540"/>
        <dbReference type="ChEBI" id="CHEBI:142554"/>
        <dbReference type="EC" id="2.4.2.31"/>
    </reaction>
</comment>
<dbReference type="InterPro" id="IPR000768">
    <property type="entry name" value="ART"/>
</dbReference>
<protein>
    <recommendedName>
        <fullName evidence="10">NAD(P)(+)--arginine ADP-ribosyltransferase</fullName>
        <ecNumber evidence="10">2.4.2.31</ecNumber>
    </recommendedName>
    <alternativeName>
        <fullName evidence="10">Mono(ADP-ribosyl)transferase</fullName>
    </alternativeName>
</protein>
<dbReference type="FunFam" id="3.90.176.10:FF:000001">
    <property type="entry name" value="NAD(P)(+)--arginine ADP-ribosyltransferase"/>
    <property type="match status" value="1"/>
</dbReference>
<dbReference type="GeneID" id="108510458"/>
<dbReference type="PRINTS" id="PR00970">
    <property type="entry name" value="RIBTRNSFRASE"/>
</dbReference>
<dbReference type="GO" id="GO:0044194">
    <property type="term" value="C:cytolytic granule"/>
    <property type="evidence" value="ECO:0007669"/>
    <property type="project" value="UniProtKB-ARBA"/>
</dbReference>
<dbReference type="PANTHER" id="PTHR10339">
    <property type="entry name" value="ADP-RIBOSYLTRANSFERASE"/>
    <property type="match status" value="1"/>
</dbReference>
<dbReference type="PROSITE" id="PS01291">
    <property type="entry name" value="ART"/>
    <property type="match status" value="1"/>
</dbReference>
<dbReference type="AlphaFoldDB" id="A0A6J0JBU2"/>
<comment type="similarity">
    <text evidence="1 10">Belongs to the Arg-specific ADP-ribosyltransferase family.</text>
</comment>
<dbReference type="RefSeq" id="XP_017695624.1">
    <property type="nucleotide sequence ID" value="XM_017840135.1"/>
</dbReference>
<keyword evidence="7 10" id="KW-0520">NAD</keyword>
<dbReference type="Proteomes" id="UP000504624">
    <property type="component" value="Unplaced"/>
</dbReference>
<name>A0A6J0JBU2_9PASS</name>
<evidence type="ECO:0000256" key="1">
    <source>
        <dbReference type="ARBA" id="ARBA00009558"/>
    </source>
</evidence>